<comment type="caution">
    <text evidence="6">The sequence shown here is derived from an EMBL/GenBank/DDBJ whole genome shotgun (WGS) entry which is preliminary data.</text>
</comment>
<feature type="domain" description="V-SNARE coiled-coil homology" evidence="5">
    <location>
        <begin position="137"/>
        <end position="197"/>
    </location>
</feature>
<keyword evidence="4" id="KW-0472">Membrane</keyword>
<gene>
    <name evidence="6" type="ORF">CHARACLAT_003436</name>
</gene>
<evidence type="ECO:0000256" key="2">
    <source>
        <dbReference type="ARBA" id="ARBA00046280"/>
    </source>
</evidence>
<evidence type="ECO:0000256" key="4">
    <source>
        <dbReference type="SAM" id="Phobius"/>
    </source>
</evidence>
<evidence type="ECO:0000313" key="7">
    <source>
        <dbReference type="Proteomes" id="UP001352852"/>
    </source>
</evidence>
<evidence type="ECO:0000256" key="3">
    <source>
        <dbReference type="PROSITE-ProRule" id="PRU00290"/>
    </source>
</evidence>
<accession>A0ABU7DFL5</accession>
<dbReference type="InterPro" id="IPR016444">
    <property type="entry name" value="Synaptobrevin/VAMP"/>
</dbReference>
<evidence type="ECO:0000256" key="1">
    <source>
        <dbReference type="ARBA" id="ARBA00008025"/>
    </source>
</evidence>
<comment type="subcellular location">
    <subcellularLocation>
        <location evidence="2">Endomembrane system</location>
        <topology evidence="2">Single-pass type IV membrane protein</topology>
    </subcellularLocation>
</comment>
<dbReference type="PRINTS" id="PR00219">
    <property type="entry name" value="SYNAPTOBREVN"/>
</dbReference>
<dbReference type="Gene3D" id="1.20.5.110">
    <property type="match status" value="1"/>
</dbReference>
<name>A0ABU7DFL5_9TELE</name>
<dbReference type="Pfam" id="PF00957">
    <property type="entry name" value="Synaptobrevin"/>
    <property type="match status" value="1"/>
</dbReference>
<keyword evidence="4" id="KW-0812">Transmembrane</keyword>
<organism evidence="6 7">
    <name type="scientific">Characodon lateralis</name>
    <dbReference type="NCBI Taxonomy" id="208331"/>
    <lineage>
        <taxon>Eukaryota</taxon>
        <taxon>Metazoa</taxon>
        <taxon>Chordata</taxon>
        <taxon>Craniata</taxon>
        <taxon>Vertebrata</taxon>
        <taxon>Euteleostomi</taxon>
        <taxon>Actinopterygii</taxon>
        <taxon>Neopterygii</taxon>
        <taxon>Teleostei</taxon>
        <taxon>Neoteleostei</taxon>
        <taxon>Acanthomorphata</taxon>
        <taxon>Ovalentaria</taxon>
        <taxon>Atherinomorphae</taxon>
        <taxon>Cyprinodontiformes</taxon>
        <taxon>Goodeidae</taxon>
        <taxon>Characodon</taxon>
    </lineage>
</organism>
<dbReference type="InterPro" id="IPR042855">
    <property type="entry name" value="V_SNARE_CC"/>
</dbReference>
<comment type="similarity">
    <text evidence="1">Belongs to the synaptobrevin family.</text>
</comment>
<sequence>MKSLQEGMGAKGLIVMALVTNICEGALLGKSSAYGFLQKVRERRALECFPEGCSTEISEAEELIDVNVGYKESDSILYNGAVASKEINHHIERQHLVLQQLATHFRNYSGEVVQEEAIFTMSAATPEGSAAASGNKRLQQTQAQVDEVVDIMRVNVDKVLERDQKLSELDDRADALQAGASQFETSAAKLKRKYWWKNCKMWAILIAVVVIIIIIIIIWSSSH</sequence>
<dbReference type="CDD" id="cd15870">
    <property type="entry name" value="R-SNARE_VAMP2"/>
    <property type="match status" value="1"/>
</dbReference>
<proteinExistence type="inferred from homology"/>
<keyword evidence="4" id="KW-1133">Transmembrane helix</keyword>
<dbReference type="EMBL" id="JAHUTJ010024741">
    <property type="protein sequence ID" value="MED6273121.1"/>
    <property type="molecule type" value="Genomic_DNA"/>
</dbReference>
<keyword evidence="7" id="KW-1185">Reference proteome</keyword>
<reference evidence="6 7" key="1">
    <citation type="submission" date="2021-06" db="EMBL/GenBank/DDBJ databases">
        <authorList>
            <person name="Palmer J.M."/>
        </authorList>
    </citation>
    <scope>NUCLEOTIDE SEQUENCE [LARGE SCALE GENOMIC DNA]</scope>
    <source>
        <strain evidence="6 7">CL_MEX2019</strain>
        <tissue evidence="6">Muscle</tissue>
    </source>
</reference>
<evidence type="ECO:0000313" key="6">
    <source>
        <dbReference type="EMBL" id="MED6273121.1"/>
    </source>
</evidence>
<dbReference type="PANTHER" id="PTHR45701">
    <property type="entry name" value="SYNAPTOBREVIN FAMILY MEMBER"/>
    <property type="match status" value="1"/>
</dbReference>
<dbReference type="PROSITE" id="PS00417">
    <property type="entry name" value="SYNAPTOBREVIN"/>
    <property type="match status" value="1"/>
</dbReference>
<evidence type="ECO:0000259" key="5">
    <source>
        <dbReference type="PROSITE" id="PS50892"/>
    </source>
</evidence>
<dbReference type="InterPro" id="IPR001388">
    <property type="entry name" value="Synaptobrevin-like"/>
</dbReference>
<dbReference type="SUPFAM" id="SSF58038">
    <property type="entry name" value="SNARE fusion complex"/>
    <property type="match status" value="1"/>
</dbReference>
<feature type="transmembrane region" description="Helical" evidence="4">
    <location>
        <begin position="12"/>
        <end position="37"/>
    </location>
</feature>
<keyword evidence="3" id="KW-0175">Coiled coil</keyword>
<protein>
    <recommendedName>
        <fullName evidence="5">V-SNARE coiled-coil homology domain-containing protein</fullName>
    </recommendedName>
</protein>
<dbReference type="Proteomes" id="UP001352852">
    <property type="component" value="Unassembled WGS sequence"/>
</dbReference>
<feature type="transmembrane region" description="Helical" evidence="4">
    <location>
        <begin position="201"/>
        <end position="220"/>
    </location>
</feature>
<dbReference type="PROSITE" id="PS50892">
    <property type="entry name" value="V_SNARE"/>
    <property type="match status" value="1"/>
</dbReference>